<accession>A0A0E9X2A5</accession>
<reference evidence="1" key="2">
    <citation type="journal article" date="2015" name="Fish Shellfish Immunol.">
        <title>Early steps in the European eel (Anguilla anguilla)-Vibrio vulnificus interaction in the gills: Role of the RtxA13 toxin.</title>
        <authorList>
            <person name="Callol A."/>
            <person name="Pajuelo D."/>
            <person name="Ebbesson L."/>
            <person name="Teles M."/>
            <person name="MacKenzie S."/>
            <person name="Amaro C."/>
        </authorList>
    </citation>
    <scope>NUCLEOTIDE SEQUENCE</scope>
</reference>
<proteinExistence type="predicted"/>
<dbReference type="AlphaFoldDB" id="A0A0E9X2A5"/>
<name>A0A0E9X2A5_ANGAN</name>
<evidence type="ECO:0000313" key="1">
    <source>
        <dbReference type="EMBL" id="JAH96601.1"/>
    </source>
</evidence>
<reference evidence="1" key="1">
    <citation type="submission" date="2014-11" db="EMBL/GenBank/DDBJ databases">
        <authorList>
            <person name="Amaro Gonzalez C."/>
        </authorList>
    </citation>
    <scope>NUCLEOTIDE SEQUENCE</scope>
</reference>
<sequence length="65" mass="7366">METCKETKLCISPDQDLILFCGAPENRSTTLTVFTGLRQFFFSSQHKAAKHLQLCIVYLSIRGDL</sequence>
<protein>
    <submittedName>
        <fullName evidence="1">Uncharacterized protein</fullName>
    </submittedName>
</protein>
<dbReference type="EMBL" id="GBXM01011976">
    <property type="protein sequence ID" value="JAH96601.1"/>
    <property type="molecule type" value="Transcribed_RNA"/>
</dbReference>
<organism evidence="1">
    <name type="scientific">Anguilla anguilla</name>
    <name type="common">European freshwater eel</name>
    <name type="synonym">Muraena anguilla</name>
    <dbReference type="NCBI Taxonomy" id="7936"/>
    <lineage>
        <taxon>Eukaryota</taxon>
        <taxon>Metazoa</taxon>
        <taxon>Chordata</taxon>
        <taxon>Craniata</taxon>
        <taxon>Vertebrata</taxon>
        <taxon>Euteleostomi</taxon>
        <taxon>Actinopterygii</taxon>
        <taxon>Neopterygii</taxon>
        <taxon>Teleostei</taxon>
        <taxon>Anguilliformes</taxon>
        <taxon>Anguillidae</taxon>
        <taxon>Anguilla</taxon>
    </lineage>
</organism>